<sequence>MKTISLEKILDGLGDEYKELVRTVQARDTTISFDELHEKLLNFETTLPGTKPEPNHFTVSANPANRNNSSWRSSNNSGNNGNHWRPSNTLGNNGNHWRPPPNSGNNSTGWCPSPNYNNYSPISYNAGSNSGRNDRPPHCPYLGHCQICGIQEHTAKKCPSFRLIPVQSSA</sequence>
<evidence type="ECO:0008006" key="4">
    <source>
        <dbReference type="Google" id="ProtNLM"/>
    </source>
</evidence>
<dbReference type="Proteomes" id="UP000827721">
    <property type="component" value="Unassembled WGS sequence"/>
</dbReference>
<reference evidence="2 3" key="1">
    <citation type="submission" date="2021-02" db="EMBL/GenBank/DDBJ databases">
        <title>Plant Genome Project.</title>
        <authorList>
            <person name="Zhang R.-G."/>
        </authorList>
    </citation>
    <scope>NUCLEOTIDE SEQUENCE [LARGE SCALE GENOMIC DNA]</scope>
    <source>
        <tissue evidence="2">Leaves</tissue>
    </source>
</reference>
<name>A0ABQ8ICR7_9ROSI</name>
<comment type="caution">
    <text evidence="2">The sequence shown here is derived from an EMBL/GenBank/DDBJ whole genome shotgun (WGS) entry which is preliminary data.</text>
</comment>
<evidence type="ECO:0000313" key="2">
    <source>
        <dbReference type="EMBL" id="KAH7574446.1"/>
    </source>
</evidence>
<proteinExistence type="predicted"/>
<accession>A0ABQ8ICR7</accession>
<gene>
    <name evidence="2" type="ORF">JRO89_XS03G0297100</name>
</gene>
<protein>
    <recommendedName>
        <fullName evidence="4">CCHC-type domain-containing protein</fullName>
    </recommendedName>
</protein>
<feature type="region of interest" description="Disordered" evidence="1">
    <location>
        <begin position="45"/>
        <end position="109"/>
    </location>
</feature>
<keyword evidence="3" id="KW-1185">Reference proteome</keyword>
<feature type="compositionally biased region" description="Polar residues" evidence="1">
    <location>
        <begin position="85"/>
        <end position="95"/>
    </location>
</feature>
<feature type="compositionally biased region" description="Low complexity" evidence="1">
    <location>
        <begin position="60"/>
        <end position="82"/>
    </location>
</feature>
<dbReference type="EMBL" id="JAFEMO010000003">
    <property type="protein sequence ID" value="KAH7574446.1"/>
    <property type="molecule type" value="Genomic_DNA"/>
</dbReference>
<dbReference type="PANTHER" id="PTHR47481:SF22">
    <property type="entry name" value="RETROTRANSPOSON GAG DOMAIN-CONTAINING PROTEIN"/>
    <property type="match status" value="1"/>
</dbReference>
<evidence type="ECO:0000313" key="3">
    <source>
        <dbReference type="Proteomes" id="UP000827721"/>
    </source>
</evidence>
<dbReference type="PANTHER" id="PTHR47481">
    <property type="match status" value="1"/>
</dbReference>
<organism evidence="2 3">
    <name type="scientific">Xanthoceras sorbifolium</name>
    <dbReference type="NCBI Taxonomy" id="99658"/>
    <lineage>
        <taxon>Eukaryota</taxon>
        <taxon>Viridiplantae</taxon>
        <taxon>Streptophyta</taxon>
        <taxon>Embryophyta</taxon>
        <taxon>Tracheophyta</taxon>
        <taxon>Spermatophyta</taxon>
        <taxon>Magnoliopsida</taxon>
        <taxon>eudicotyledons</taxon>
        <taxon>Gunneridae</taxon>
        <taxon>Pentapetalae</taxon>
        <taxon>rosids</taxon>
        <taxon>malvids</taxon>
        <taxon>Sapindales</taxon>
        <taxon>Sapindaceae</taxon>
        <taxon>Xanthoceroideae</taxon>
        <taxon>Xanthoceras</taxon>
    </lineage>
</organism>
<evidence type="ECO:0000256" key="1">
    <source>
        <dbReference type="SAM" id="MobiDB-lite"/>
    </source>
</evidence>